<proteinExistence type="predicted"/>
<evidence type="ECO:0000256" key="4">
    <source>
        <dbReference type="ARBA" id="ARBA00023136"/>
    </source>
</evidence>
<evidence type="ECO:0000256" key="3">
    <source>
        <dbReference type="ARBA" id="ARBA00022989"/>
    </source>
</evidence>
<feature type="transmembrane region" description="Helical" evidence="5">
    <location>
        <begin position="166"/>
        <end position="186"/>
    </location>
</feature>
<feature type="transmembrane region" description="Helical" evidence="5">
    <location>
        <begin position="20"/>
        <end position="38"/>
    </location>
</feature>
<organism evidence="6 7">
    <name type="scientific">Macrosiphum euphorbiae</name>
    <name type="common">potato aphid</name>
    <dbReference type="NCBI Taxonomy" id="13131"/>
    <lineage>
        <taxon>Eukaryota</taxon>
        <taxon>Metazoa</taxon>
        <taxon>Ecdysozoa</taxon>
        <taxon>Arthropoda</taxon>
        <taxon>Hexapoda</taxon>
        <taxon>Insecta</taxon>
        <taxon>Pterygota</taxon>
        <taxon>Neoptera</taxon>
        <taxon>Paraneoptera</taxon>
        <taxon>Hemiptera</taxon>
        <taxon>Sternorrhyncha</taxon>
        <taxon>Aphidomorpha</taxon>
        <taxon>Aphidoidea</taxon>
        <taxon>Aphididae</taxon>
        <taxon>Macrosiphini</taxon>
        <taxon>Macrosiphum</taxon>
    </lineage>
</organism>
<evidence type="ECO:0000256" key="5">
    <source>
        <dbReference type="SAM" id="Phobius"/>
    </source>
</evidence>
<comment type="caution">
    <text evidence="6">The sequence shown here is derived from an EMBL/GenBank/DDBJ whole genome shotgun (WGS) entry which is preliminary data.</text>
</comment>
<keyword evidence="3 5" id="KW-1133">Transmembrane helix</keyword>
<dbReference type="PANTHER" id="PTHR23507:SF1">
    <property type="entry name" value="FI18259P1-RELATED"/>
    <property type="match status" value="1"/>
</dbReference>
<dbReference type="InterPro" id="IPR036259">
    <property type="entry name" value="MFS_trans_sf"/>
</dbReference>
<feature type="transmembrane region" description="Helical" evidence="5">
    <location>
        <begin position="292"/>
        <end position="312"/>
    </location>
</feature>
<gene>
    <name evidence="6" type="ORF">MEUPH1_LOCUS5198</name>
</gene>
<dbReference type="GO" id="GO:0022857">
    <property type="term" value="F:transmembrane transporter activity"/>
    <property type="evidence" value="ECO:0007669"/>
    <property type="project" value="InterPro"/>
</dbReference>
<keyword evidence="2 5" id="KW-0812">Transmembrane</keyword>
<dbReference type="SUPFAM" id="SSF103473">
    <property type="entry name" value="MFS general substrate transporter"/>
    <property type="match status" value="1"/>
</dbReference>
<feature type="transmembrane region" description="Helical" evidence="5">
    <location>
        <begin position="412"/>
        <end position="434"/>
    </location>
</feature>
<feature type="transmembrane region" description="Helical" evidence="5">
    <location>
        <begin position="74"/>
        <end position="90"/>
    </location>
</feature>
<evidence type="ECO:0000313" key="6">
    <source>
        <dbReference type="EMBL" id="CAI6348534.1"/>
    </source>
</evidence>
<feature type="transmembrane region" description="Helical" evidence="5">
    <location>
        <begin position="345"/>
        <end position="366"/>
    </location>
</feature>
<feature type="transmembrane region" description="Helical" evidence="5">
    <location>
        <begin position="130"/>
        <end position="154"/>
    </location>
</feature>
<sequence length="457" mass="52133">MFTRNPTEDLKRHGFSQEAYLIIATVFYTASLTVSSSFQNHLISKRSCEPLIPFGECLVGVYDSDQLVNSDTNILQYWISFAVALIAGAWSDSHGRRRKPLIFLPIITQILTDGLYFGSSHWNWYYYNDIYLWIIPALYVGRNIFWIGVMSYVSEISTIESRTLKHGIIIATYPLSSLMGSGLVALLKIGIQYRYYEFMFLVPILLNLLALLVISLLVKDTSDSDCNRDIEWQRPKYVLKEFTDLFKDKLKGSAVVLAILIICQSILVTRIGCDYDLIMLYMWYNDDEVCFTVLKMMAIFVGTVFSVSVLSHCMKINDLLISISVCCFYIAAAVCYIFASQFFQIFMIIIIYSCHGTVITIVSSLTSKLVPIEQLGRLNAIQMCMNSMLTVGVVTAYHFIFDYINYTKAGHLCLFTLLYIGLTLPILSVFVILYSKYKHVMQNDTPTVKQDNIYVIS</sequence>
<accession>A0AAV0VWC9</accession>
<evidence type="ECO:0000256" key="2">
    <source>
        <dbReference type="ARBA" id="ARBA00022692"/>
    </source>
</evidence>
<feature type="transmembrane region" description="Helical" evidence="5">
    <location>
        <begin position="319"/>
        <end position="339"/>
    </location>
</feature>
<dbReference type="InterPro" id="IPR011701">
    <property type="entry name" value="MFS"/>
</dbReference>
<evidence type="ECO:0000256" key="1">
    <source>
        <dbReference type="ARBA" id="ARBA00004141"/>
    </source>
</evidence>
<feature type="transmembrane region" description="Helical" evidence="5">
    <location>
        <begin position="102"/>
        <end position="118"/>
    </location>
</feature>
<dbReference type="PANTHER" id="PTHR23507">
    <property type="entry name" value="ZGC:174356"/>
    <property type="match status" value="1"/>
</dbReference>
<dbReference type="GO" id="GO:0016020">
    <property type="term" value="C:membrane"/>
    <property type="evidence" value="ECO:0007669"/>
    <property type="project" value="UniProtKB-SubCell"/>
</dbReference>
<feature type="transmembrane region" description="Helical" evidence="5">
    <location>
        <begin position="254"/>
        <end position="272"/>
    </location>
</feature>
<dbReference type="Pfam" id="PF07690">
    <property type="entry name" value="MFS_1"/>
    <property type="match status" value="1"/>
</dbReference>
<keyword evidence="4 5" id="KW-0472">Membrane</keyword>
<dbReference type="Proteomes" id="UP001160148">
    <property type="component" value="Unassembled WGS sequence"/>
</dbReference>
<comment type="subcellular location">
    <subcellularLocation>
        <location evidence="1">Membrane</location>
        <topology evidence="1">Multi-pass membrane protein</topology>
    </subcellularLocation>
</comment>
<feature type="transmembrane region" description="Helical" evidence="5">
    <location>
        <begin position="378"/>
        <end position="400"/>
    </location>
</feature>
<feature type="transmembrane region" description="Helical" evidence="5">
    <location>
        <begin position="198"/>
        <end position="218"/>
    </location>
</feature>
<dbReference type="Gene3D" id="1.20.1250.20">
    <property type="entry name" value="MFS general substrate transporter like domains"/>
    <property type="match status" value="1"/>
</dbReference>
<keyword evidence="7" id="KW-1185">Reference proteome</keyword>
<protein>
    <submittedName>
        <fullName evidence="6">Uncharacterized protein</fullName>
    </submittedName>
</protein>
<evidence type="ECO:0000313" key="7">
    <source>
        <dbReference type="Proteomes" id="UP001160148"/>
    </source>
</evidence>
<dbReference type="AlphaFoldDB" id="A0AAV0VWC9"/>
<name>A0AAV0VWC9_9HEMI</name>
<reference evidence="6 7" key="1">
    <citation type="submission" date="2023-01" db="EMBL/GenBank/DDBJ databases">
        <authorList>
            <person name="Whitehead M."/>
        </authorList>
    </citation>
    <scope>NUCLEOTIDE SEQUENCE [LARGE SCALE GENOMIC DNA]</scope>
</reference>
<dbReference type="EMBL" id="CARXXK010000001">
    <property type="protein sequence ID" value="CAI6348534.1"/>
    <property type="molecule type" value="Genomic_DNA"/>
</dbReference>